<evidence type="ECO:0000256" key="8">
    <source>
        <dbReference type="ARBA" id="ARBA00022840"/>
    </source>
</evidence>
<organism evidence="11 12">
    <name type="scientific">Ignelater luminosus</name>
    <name type="common">Cucubano</name>
    <name type="synonym">Pyrophorus luminosus</name>
    <dbReference type="NCBI Taxonomy" id="2038154"/>
    <lineage>
        <taxon>Eukaryota</taxon>
        <taxon>Metazoa</taxon>
        <taxon>Ecdysozoa</taxon>
        <taxon>Arthropoda</taxon>
        <taxon>Hexapoda</taxon>
        <taxon>Insecta</taxon>
        <taxon>Pterygota</taxon>
        <taxon>Neoptera</taxon>
        <taxon>Endopterygota</taxon>
        <taxon>Coleoptera</taxon>
        <taxon>Polyphaga</taxon>
        <taxon>Elateriformia</taxon>
        <taxon>Elateroidea</taxon>
        <taxon>Elateridae</taxon>
        <taxon>Agrypninae</taxon>
        <taxon>Pyrophorini</taxon>
        <taxon>Ignelater</taxon>
    </lineage>
</organism>
<dbReference type="AlphaFoldDB" id="A0A8K0FX94"/>
<dbReference type="Gene3D" id="3.40.1480.10">
    <property type="entry name" value="MOFRL domain"/>
    <property type="match status" value="1"/>
</dbReference>
<evidence type="ECO:0000256" key="5">
    <source>
        <dbReference type="ARBA" id="ARBA00022679"/>
    </source>
</evidence>
<comment type="caution">
    <text evidence="11">The sequence shown here is derived from an EMBL/GenBank/DDBJ whole genome shotgun (WGS) entry which is preliminary data.</text>
</comment>
<dbReference type="PANTHER" id="PTHR12227:SF0">
    <property type="entry name" value="GLYCERATE KINASE"/>
    <property type="match status" value="1"/>
</dbReference>
<evidence type="ECO:0000259" key="10">
    <source>
        <dbReference type="Pfam" id="PF13660"/>
    </source>
</evidence>
<keyword evidence="7" id="KW-0418">Kinase</keyword>
<dbReference type="FunFam" id="3.40.50.10180:FF:000001">
    <property type="entry name" value="Glycerate kinase"/>
    <property type="match status" value="1"/>
</dbReference>
<keyword evidence="5" id="KW-0808">Transferase</keyword>
<dbReference type="InterPro" id="IPR038614">
    <property type="entry name" value="GK_N_sf"/>
</dbReference>
<dbReference type="SUPFAM" id="SSF82544">
    <property type="entry name" value="GckA/TtuD-like"/>
    <property type="match status" value="1"/>
</dbReference>
<feature type="domain" description="MOFRL" evidence="9">
    <location>
        <begin position="371"/>
        <end position="483"/>
    </location>
</feature>
<name>A0A8K0FX94_IGNLU</name>
<dbReference type="InterPro" id="IPR007835">
    <property type="entry name" value="MOFRL"/>
</dbReference>
<dbReference type="InterPro" id="IPR025286">
    <property type="entry name" value="MOFRL_assoc_dom"/>
</dbReference>
<comment type="catalytic activity">
    <reaction evidence="1">
        <text>(R)-glycerate + ATP = (2R)-3-phosphoglycerate + ADP + H(+)</text>
        <dbReference type="Rhea" id="RHEA:23516"/>
        <dbReference type="ChEBI" id="CHEBI:15378"/>
        <dbReference type="ChEBI" id="CHEBI:16659"/>
        <dbReference type="ChEBI" id="CHEBI:30616"/>
        <dbReference type="ChEBI" id="CHEBI:58272"/>
        <dbReference type="ChEBI" id="CHEBI:456216"/>
        <dbReference type="EC" id="2.7.1.31"/>
    </reaction>
</comment>
<evidence type="ECO:0000256" key="2">
    <source>
        <dbReference type="ARBA" id="ARBA00005393"/>
    </source>
</evidence>
<dbReference type="EMBL" id="VTPC01091164">
    <property type="protein sequence ID" value="KAF2879432.1"/>
    <property type="molecule type" value="Genomic_DNA"/>
</dbReference>
<keyword evidence="12" id="KW-1185">Reference proteome</keyword>
<dbReference type="GO" id="GO:0005524">
    <property type="term" value="F:ATP binding"/>
    <property type="evidence" value="ECO:0007669"/>
    <property type="project" value="UniProtKB-KW"/>
</dbReference>
<evidence type="ECO:0000313" key="11">
    <source>
        <dbReference type="EMBL" id="KAF2879432.1"/>
    </source>
</evidence>
<comment type="similarity">
    <text evidence="2">Belongs to the glycerate kinase type-2 family.</text>
</comment>
<protein>
    <recommendedName>
        <fullName evidence="4">Glycerate kinase</fullName>
        <ecNumber evidence="3">2.7.1.31</ecNumber>
    </recommendedName>
</protein>
<gene>
    <name evidence="11" type="ORF">ILUMI_26741</name>
</gene>
<proteinExistence type="inferred from homology"/>
<evidence type="ECO:0000256" key="3">
    <source>
        <dbReference type="ARBA" id="ARBA00012101"/>
    </source>
</evidence>
<evidence type="ECO:0000256" key="1">
    <source>
        <dbReference type="ARBA" id="ARBA00000694"/>
    </source>
</evidence>
<dbReference type="PANTHER" id="PTHR12227">
    <property type="entry name" value="GLYCERATE KINASE"/>
    <property type="match status" value="1"/>
</dbReference>
<dbReference type="Pfam" id="PF05161">
    <property type="entry name" value="MOFRL"/>
    <property type="match status" value="1"/>
</dbReference>
<dbReference type="Proteomes" id="UP000801492">
    <property type="component" value="Unassembled WGS sequence"/>
</dbReference>
<dbReference type="GO" id="GO:0008887">
    <property type="term" value="F:glycerate kinase activity"/>
    <property type="evidence" value="ECO:0007669"/>
    <property type="project" value="UniProtKB-EC"/>
</dbReference>
<dbReference type="InterPro" id="IPR039760">
    <property type="entry name" value="MOFRL_protein"/>
</dbReference>
<evidence type="ECO:0000256" key="4">
    <source>
        <dbReference type="ARBA" id="ARBA00020720"/>
    </source>
</evidence>
<feature type="domain" description="MOFRL-associated" evidence="10">
    <location>
        <begin position="9"/>
        <end position="251"/>
    </location>
</feature>
<dbReference type="Pfam" id="PF13660">
    <property type="entry name" value="DUF4147"/>
    <property type="match status" value="1"/>
</dbReference>
<evidence type="ECO:0000313" key="12">
    <source>
        <dbReference type="Proteomes" id="UP000801492"/>
    </source>
</evidence>
<dbReference type="Gene3D" id="3.40.50.10180">
    <property type="entry name" value="Glycerate kinase, MOFRL-like N-terminal domain"/>
    <property type="match status" value="1"/>
</dbReference>
<dbReference type="EC" id="2.7.1.31" evidence="3"/>
<keyword evidence="6" id="KW-0547">Nucleotide-binding</keyword>
<dbReference type="OrthoDB" id="44918at2759"/>
<evidence type="ECO:0000259" key="9">
    <source>
        <dbReference type="Pfam" id="PF05161"/>
    </source>
</evidence>
<reference evidence="11" key="1">
    <citation type="submission" date="2019-08" db="EMBL/GenBank/DDBJ databases">
        <title>The genome of the North American firefly Photinus pyralis.</title>
        <authorList>
            <consortium name="Photinus pyralis genome working group"/>
            <person name="Fallon T.R."/>
            <person name="Sander Lower S.E."/>
            <person name="Weng J.-K."/>
        </authorList>
    </citation>
    <scope>NUCLEOTIDE SEQUENCE</scope>
    <source>
        <strain evidence="11">TRF0915ILg1</strain>
        <tissue evidence="11">Whole body</tissue>
    </source>
</reference>
<evidence type="ECO:0000256" key="7">
    <source>
        <dbReference type="ARBA" id="ARBA00022777"/>
    </source>
</evidence>
<dbReference type="InterPro" id="IPR037035">
    <property type="entry name" value="GK-like_C_sf"/>
</dbReference>
<sequence>MSDKHLEHLKSIFLKSVTAVQPEDLIKNSVTIENSNLIVNNDIYKVNKPCYVVGFGKAVFGMAITLESILGANLQEGIVTVPAGIFEKILQRPEYSKIRFVEGAVNNLPDENAESGAKQIKDLVEKLQEDDLLIVLISGGGSALLPLPKHPATLSEKLNVIKGLAAGGADIQELNCVRKRLSVLKGGGLAKLAYPANVISLILSDIIGDPLDYIASGPTTPNFDSSNAAVKIIEKYSLYDKLPHSIRLLLESENQSNDDGSDRTILNGQFAHVRNYIIGNNDIAARAALKQATALGYQSFVLSTSVSGEVDRISKIYAELARQVASLINSNKTDRENLKLFLKTFHADLNISESTINEIINLDFNSSAVGVCLIFAGEPTVVVKGNGRGGRNQQLALGFSIEINKFDIKSANISFLSCGTDGIDGPTDAAGAVGSSNLVNNALEENINPTQFLSNNDSYSFYSVFNSGHNLIRTGHTGTNVMDIHLLIVAPV</sequence>
<dbReference type="GO" id="GO:0005737">
    <property type="term" value="C:cytoplasm"/>
    <property type="evidence" value="ECO:0007669"/>
    <property type="project" value="TreeGrafter"/>
</dbReference>
<accession>A0A8K0FX94</accession>
<keyword evidence="8" id="KW-0067">ATP-binding</keyword>
<evidence type="ECO:0000256" key="6">
    <source>
        <dbReference type="ARBA" id="ARBA00022741"/>
    </source>
</evidence>